<evidence type="ECO:0000259" key="8">
    <source>
        <dbReference type="SMART" id="SM00965"/>
    </source>
</evidence>
<dbReference type="FunFam" id="2.60.40.1120:FF:000003">
    <property type="entry name" value="Outer membrane protein Omp121"/>
    <property type="match status" value="1"/>
</dbReference>
<name>A0A1T5BGA9_9BACT</name>
<dbReference type="Pfam" id="PF07715">
    <property type="entry name" value="Plug"/>
    <property type="match status" value="1"/>
</dbReference>
<comment type="subcellular location">
    <subcellularLocation>
        <location evidence="1 7">Cell outer membrane</location>
        <topology evidence="1 7">Multi-pass membrane protein</topology>
    </subcellularLocation>
</comment>
<dbReference type="EMBL" id="FUYQ01000007">
    <property type="protein sequence ID" value="SKB46324.1"/>
    <property type="molecule type" value="Genomic_DNA"/>
</dbReference>
<evidence type="ECO:0000256" key="6">
    <source>
        <dbReference type="ARBA" id="ARBA00023237"/>
    </source>
</evidence>
<dbReference type="PROSITE" id="PS52016">
    <property type="entry name" value="TONB_DEPENDENT_REC_3"/>
    <property type="match status" value="1"/>
</dbReference>
<dbReference type="Gene3D" id="2.60.40.1120">
    <property type="entry name" value="Carboxypeptidase-like, regulatory domain"/>
    <property type="match status" value="1"/>
</dbReference>
<comment type="similarity">
    <text evidence="7">Belongs to the TonB-dependent receptor family.</text>
</comment>
<evidence type="ECO:0000256" key="4">
    <source>
        <dbReference type="ARBA" id="ARBA00022692"/>
    </source>
</evidence>
<accession>A0A1T5BGA9</accession>
<evidence type="ECO:0000313" key="9">
    <source>
        <dbReference type="EMBL" id="SKB46324.1"/>
    </source>
</evidence>
<keyword evidence="2 7" id="KW-0813">Transport</keyword>
<sequence>MSNNLNLFFNRMKSHWTFSQTFLDLSRWKWRRCVAIGLLSLSVLSISANVLKSQVTLSITNATLYEAFEQLRKQYGVSIIYSNNVLNDKERVTAHTDKITLEEALNLLLAGKECAYKITENQVVLLPAEKKSPIVAVEQQNSKITGQVRDNLGDPLVGVNVMVKGAQSGTITDLDGKFTVDVPYANATLIFSYVGFQPKEVKLEGKKVINVVLVEDSKALEEVVVVGYTTQKKATITGSISTITTKDLKQSPTANLNNALAGRMPGLMVNQFSGGEPGVDRADIKIRGFGTYGDKSPIVIVDGVERDMSYLSAEEIETFTILKDASATAPYGIRGANGVIIISTKRGKAQERATVNFKASLGTNSPVKFPEYLGSADYATLYNEAIRNDNPGIDPSKLNLFTDEAIANFRKAKGDNSDGLGYNWDYFDYAFKPGTQEDYSLSIRGGSERARYFVMANYFNQSGNYKHTDLAMYSTQAVFKRYNFRANVDVDITKNFYAKIDLAARITDRNAPGTTASRVVEICNTQPSFLPIIVENNDNPLNEVYLANNNGTMLYGDQQHRWNLLGELSRTGYLNEKKTFLNGSFAMGHKLDFITKGLKVEGVFSYDAEEGRWINRVVGTYSEGYKEFPGYATFMPVDGMDIYMTPGHYQGEYKTGNKYQIDQTIKNDFSQNASQSRTYYQLKLDYMRSFGKHDVSALALFNRSIRTYNNDVEYRYQGLTGRATYAYNNKYLAEFNIGYNGSENFAPGNRYGIFPAGSVGWVISREGFMKGTNKWLDNLKIRGSYGLVGSDKISQRFTYLQFFEGSGGYRFGDNGFDRDAAGGVQEGALANPSLTWEKSRKMNIGLDAAFLNERLTFSIDYFNEHRYDIITSLSGGDKLGFPDIVGKDAPYINSGIVDNHGIDFEIGWNGKIGKDFRYYLKPNFTFARNKIIFMNEIYRENSYRAATGKRVDEHFVYVVDHFVKDQAEADQLNAMNNGSGFQQWGTLIPGDVVYKDLNKDGKIDDLGDKTAMGNPRTPEIMFGLPIGFQYKGLDMSFLFQGATNASVLLNGPAVYDFPLFDSDKYGKVKKMHLNRWTPETAETATYPALHYTNNDNNKNSASSLFLYDASYVRLKNVEIGYTLPKNTIRFAGLQNVRIYVQGLNLVTFDSLDDVDVDPETGDGNGSWYPIQRVFNFGIDITY</sequence>
<dbReference type="SUPFAM" id="SSF49464">
    <property type="entry name" value="Carboxypeptidase regulatory domain-like"/>
    <property type="match status" value="1"/>
</dbReference>
<dbReference type="InterPro" id="IPR037066">
    <property type="entry name" value="Plug_dom_sf"/>
</dbReference>
<dbReference type="NCBIfam" id="TIGR04056">
    <property type="entry name" value="OMP_RagA_SusC"/>
    <property type="match status" value="1"/>
</dbReference>
<dbReference type="Gene3D" id="2.170.130.10">
    <property type="entry name" value="TonB-dependent receptor, plug domain"/>
    <property type="match status" value="1"/>
</dbReference>
<dbReference type="InterPro" id="IPR039426">
    <property type="entry name" value="TonB-dep_rcpt-like"/>
</dbReference>
<dbReference type="NCBIfam" id="TIGR04057">
    <property type="entry name" value="SusC_RagA_signa"/>
    <property type="match status" value="1"/>
</dbReference>
<dbReference type="Pfam" id="PF13715">
    <property type="entry name" value="CarbopepD_reg_2"/>
    <property type="match status" value="1"/>
</dbReference>
<reference evidence="10" key="1">
    <citation type="submission" date="2017-02" db="EMBL/GenBank/DDBJ databases">
        <authorList>
            <person name="Varghese N."/>
            <person name="Submissions S."/>
        </authorList>
    </citation>
    <scope>NUCLEOTIDE SEQUENCE [LARGE SCALE GENOMIC DNA]</scope>
    <source>
        <strain evidence="10">DSM 24967</strain>
    </source>
</reference>
<protein>
    <submittedName>
        <fullName evidence="9">TonB-linked outer membrane protein, SusC/RagA family</fullName>
    </submittedName>
</protein>
<dbReference type="InterPro" id="IPR008969">
    <property type="entry name" value="CarboxyPept-like_regulatory"/>
</dbReference>
<evidence type="ECO:0000256" key="3">
    <source>
        <dbReference type="ARBA" id="ARBA00022452"/>
    </source>
</evidence>
<dbReference type="InterPro" id="IPR023997">
    <property type="entry name" value="TonB-dep_OMP_SusC/RagA_CS"/>
</dbReference>
<dbReference type="SMART" id="SM00965">
    <property type="entry name" value="STN"/>
    <property type="match status" value="1"/>
</dbReference>
<dbReference type="InterPro" id="IPR036942">
    <property type="entry name" value="Beta-barrel_TonB_sf"/>
</dbReference>
<dbReference type="SUPFAM" id="SSF56935">
    <property type="entry name" value="Porins"/>
    <property type="match status" value="1"/>
</dbReference>
<keyword evidence="6 7" id="KW-0998">Cell outer membrane</keyword>
<evidence type="ECO:0000256" key="5">
    <source>
        <dbReference type="ARBA" id="ARBA00023136"/>
    </source>
</evidence>
<keyword evidence="10" id="KW-1185">Reference proteome</keyword>
<organism evidence="9 10">
    <name type="scientific">Parabacteroides chartae</name>
    <dbReference type="NCBI Taxonomy" id="1037355"/>
    <lineage>
        <taxon>Bacteria</taxon>
        <taxon>Pseudomonadati</taxon>
        <taxon>Bacteroidota</taxon>
        <taxon>Bacteroidia</taxon>
        <taxon>Bacteroidales</taxon>
        <taxon>Tannerellaceae</taxon>
        <taxon>Parabacteroides</taxon>
    </lineage>
</organism>
<dbReference type="Pfam" id="PF07660">
    <property type="entry name" value="STN"/>
    <property type="match status" value="1"/>
</dbReference>
<dbReference type="GO" id="GO:0009279">
    <property type="term" value="C:cell outer membrane"/>
    <property type="evidence" value="ECO:0007669"/>
    <property type="project" value="UniProtKB-SubCell"/>
</dbReference>
<evidence type="ECO:0000313" key="10">
    <source>
        <dbReference type="Proteomes" id="UP000190852"/>
    </source>
</evidence>
<dbReference type="Proteomes" id="UP000190852">
    <property type="component" value="Unassembled WGS sequence"/>
</dbReference>
<dbReference type="FunFam" id="2.170.130.10:FF:000003">
    <property type="entry name" value="SusC/RagA family TonB-linked outer membrane protein"/>
    <property type="match status" value="1"/>
</dbReference>
<dbReference type="AlphaFoldDB" id="A0A1T5BGA9"/>
<dbReference type="InterPro" id="IPR011662">
    <property type="entry name" value="Secretin/TonB_short_N"/>
</dbReference>
<dbReference type="InterPro" id="IPR012910">
    <property type="entry name" value="Plug_dom"/>
</dbReference>
<keyword evidence="5 7" id="KW-0472">Membrane</keyword>
<gene>
    <name evidence="9" type="ORF">SAMN05660349_01277</name>
</gene>
<keyword evidence="3 7" id="KW-1134">Transmembrane beta strand</keyword>
<proteinExistence type="inferred from homology"/>
<feature type="domain" description="Secretin/TonB short N-terminal" evidence="8">
    <location>
        <begin position="77"/>
        <end position="128"/>
    </location>
</feature>
<dbReference type="InterPro" id="IPR023996">
    <property type="entry name" value="TonB-dep_OMP_SusC/RagA"/>
</dbReference>
<evidence type="ECO:0000256" key="2">
    <source>
        <dbReference type="ARBA" id="ARBA00022448"/>
    </source>
</evidence>
<keyword evidence="4 7" id="KW-0812">Transmembrane</keyword>
<evidence type="ECO:0000256" key="1">
    <source>
        <dbReference type="ARBA" id="ARBA00004571"/>
    </source>
</evidence>
<dbReference type="Gene3D" id="3.55.50.30">
    <property type="match status" value="1"/>
</dbReference>
<dbReference type="Gene3D" id="2.40.170.20">
    <property type="entry name" value="TonB-dependent receptor, beta-barrel domain"/>
    <property type="match status" value="1"/>
</dbReference>
<evidence type="ECO:0000256" key="7">
    <source>
        <dbReference type="PROSITE-ProRule" id="PRU01360"/>
    </source>
</evidence>